<dbReference type="PANTHER" id="PTHR34322:SF2">
    <property type="entry name" value="TRANSPOSASE IS200-LIKE DOMAIN-CONTAINING PROTEIN"/>
    <property type="match status" value="1"/>
</dbReference>
<reference evidence="2 3" key="1">
    <citation type="submission" date="2019-11" db="EMBL/GenBank/DDBJ databases">
        <title>Novel species isolated from a subtropical stream in China.</title>
        <authorList>
            <person name="Lu H."/>
        </authorList>
    </citation>
    <scope>NUCLEOTIDE SEQUENCE [LARGE SCALE GENOMIC DNA]</scope>
    <source>
        <strain evidence="2 3">FT25W</strain>
    </source>
</reference>
<accession>A0A6L5Q9C1</accession>
<evidence type="ECO:0000259" key="1">
    <source>
        <dbReference type="SMART" id="SM01321"/>
    </source>
</evidence>
<dbReference type="GO" id="GO:0004803">
    <property type="term" value="F:transposase activity"/>
    <property type="evidence" value="ECO:0007669"/>
    <property type="project" value="InterPro"/>
</dbReference>
<dbReference type="InterPro" id="IPR036515">
    <property type="entry name" value="Transposase_17_sf"/>
</dbReference>
<name>A0A6L5Q9C1_9BURK</name>
<dbReference type="GO" id="GO:0006313">
    <property type="term" value="P:DNA transposition"/>
    <property type="evidence" value="ECO:0007669"/>
    <property type="project" value="InterPro"/>
</dbReference>
<proteinExistence type="predicted"/>
<keyword evidence="3" id="KW-1185">Reference proteome</keyword>
<dbReference type="Pfam" id="PF01797">
    <property type="entry name" value="Y1_Tnp"/>
    <property type="match status" value="1"/>
</dbReference>
<dbReference type="Gene3D" id="3.30.70.1290">
    <property type="entry name" value="Transposase IS200-like"/>
    <property type="match status" value="1"/>
</dbReference>
<dbReference type="SMART" id="SM01321">
    <property type="entry name" value="Y1_Tnp"/>
    <property type="match status" value="1"/>
</dbReference>
<organism evidence="2 3">
    <name type="scientific">Duganella alba</name>
    <dbReference type="NCBI Taxonomy" id="2666081"/>
    <lineage>
        <taxon>Bacteria</taxon>
        <taxon>Pseudomonadati</taxon>
        <taxon>Pseudomonadota</taxon>
        <taxon>Betaproteobacteria</taxon>
        <taxon>Burkholderiales</taxon>
        <taxon>Oxalobacteraceae</taxon>
        <taxon>Telluria group</taxon>
        <taxon>Duganella</taxon>
    </lineage>
</organism>
<dbReference type="Proteomes" id="UP000481037">
    <property type="component" value="Unassembled WGS sequence"/>
</dbReference>
<gene>
    <name evidence="2" type="ORF">GJ697_00225</name>
</gene>
<dbReference type="PANTHER" id="PTHR34322">
    <property type="entry name" value="TRANSPOSASE, Y1_TNP DOMAIN-CONTAINING"/>
    <property type="match status" value="1"/>
</dbReference>
<protein>
    <submittedName>
        <fullName evidence="2">Addiction module toxin RelE</fullName>
    </submittedName>
</protein>
<dbReference type="SUPFAM" id="SSF143422">
    <property type="entry name" value="Transposase IS200-like"/>
    <property type="match status" value="1"/>
</dbReference>
<dbReference type="RefSeq" id="WP_154361630.1">
    <property type="nucleotide sequence ID" value="NZ_WKJM01000001.1"/>
</dbReference>
<sequence length="277" mass="31507">MTRPLRLEFPGALYHVTSRGDRKALIYIDDTDRSVWLQTLGEVCARFRFAVHSFCQMGNHYHLLVETLDGNLALGMRQLNGVYSQYFNRRHNLVGHVFQGRYKAILVDRESYLLELARYIVLNPVRAKLVTQPGDWLWSSYNLMLAEAPSPVWLHTNWLLSRFSDQIRNAKDAYRQFVLDGVGVASPLANTFQQTVLGSEQFIAELQSTTNADALAGISRVQRRTLAPSLNECQLKYPDRDDAMAVAYSTHAYTLTEIARHFGVSHSTASRAVRKRG</sequence>
<feature type="domain" description="Transposase IS200-like" evidence="1">
    <location>
        <begin position="9"/>
        <end position="123"/>
    </location>
</feature>
<evidence type="ECO:0000313" key="3">
    <source>
        <dbReference type="Proteomes" id="UP000481037"/>
    </source>
</evidence>
<evidence type="ECO:0000313" key="2">
    <source>
        <dbReference type="EMBL" id="MRX06259.1"/>
    </source>
</evidence>
<dbReference type="EMBL" id="WKJM01000001">
    <property type="protein sequence ID" value="MRX06259.1"/>
    <property type="molecule type" value="Genomic_DNA"/>
</dbReference>
<dbReference type="GO" id="GO:0003677">
    <property type="term" value="F:DNA binding"/>
    <property type="evidence" value="ECO:0007669"/>
    <property type="project" value="InterPro"/>
</dbReference>
<dbReference type="AlphaFoldDB" id="A0A6L5Q9C1"/>
<dbReference type="InterPro" id="IPR002686">
    <property type="entry name" value="Transposase_17"/>
</dbReference>
<comment type="caution">
    <text evidence="2">The sequence shown here is derived from an EMBL/GenBank/DDBJ whole genome shotgun (WGS) entry which is preliminary data.</text>
</comment>